<dbReference type="GO" id="GO:0071949">
    <property type="term" value="F:FAD binding"/>
    <property type="evidence" value="ECO:0007669"/>
    <property type="project" value="InterPro"/>
</dbReference>
<dbReference type="InterPro" id="IPR039556">
    <property type="entry name" value="ICL/PEPM"/>
</dbReference>
<proteinExistence type="predicted"/>
<reference evidence="2 3" key="1">
    <citation type="submission" date="2016-10" db="EMBL/GenBank/DDBJ databases">
        <authorList>
            <person name="de Groot N.N."/>
        </authorList>
    </citation>
    <scope>NUCLEOTIDE SEQUENCE [LARGE SCALE GENOMIC DNA]</scope>
    <source>
        <strain evidence="2 3">DSM 43941</strain>
    </source>
</reference>
<dbReference type="Gene3D" id="3.30.70.2450">
    <property type="match status" value="1"/>
</dbReference>
<dbReference type="Pfam" id="PF13714">
    <property type="entry name" value="PEP_mutase"/>
    <property type="match status" value="1"/>
</dbReference>
<gene>
    <name evidence="2" type="ORF">SAMN04489716_3469</name>
</gene>
<sequence>MTNPLPSPATVVVVGMGPVGMVAALALARRGVDVVVLEAGDTLAAESRASTFHPPTLEILDELGVADALHERGLIARTFQYRDRTGTVLADLDLAVLAGDTKYPYRLQSEQNNLTEIIASRLRELPNARLVFGAPVRRVEIGSDGVGVFVPGDGREPSYRGRWVIAADGAGSAVRKSLGIAFEGFTFPERFLVASTTHELADDIPGLAPVSYVSDPDDWGVLLRTPRHWRILMQIAADVTDEQATDPRAVQTRLRRIVPRAEDYPLEHITVYAVHQRVAATFAAGRVLITGDAAHVNNPLGGLGMNSGVQDAWAAADAVLAALEGADPGGCARAYAEARRDAAVSYVQTTTRRNYADLQESDTGARHKRALSLGKTAADPELARRYLLGSSMLTSWSTSRRQLAAGLRAAGPRVPSPAGRRLAAALATGPVVFAPGAHDAVSARALTSFPAGYVSGAAVAATALGALDNGYVGRSDMVAQIRRLAASTGVPLIADGDDGYGGPDQVAATVRAYERAGAAAIQLEDQRHPKREGHEQGKQLIGTTAMAAKIRAAVAARTELLVIARTDALLPEGFDAALDRLRAYAAAGADLLFLEGELDTDRLLRVHQATRLPLVISRSEAARELPGPAELDDLRAAGVAVVLFPVAGLLAATRAVYSAYASIAAEGSADTTLTRTWSDLATLLTEGEPA</sequence>
<dbReference type="PANTHER" id="PTHR42905:SF5">
    <property type="entry name" value="CARBOXYVINYL-CARBOXYPHOSPHONATE PHOSPHORYLMUTASE, CHLOROPLASTIC"/>
    <property type="match status" value="1"/>
</dbReference>
<organism evidence="2 3">
    <name type="scientific">Actinoplanes derwentensis</name>
    <dbReference type="NCBI Taxonomy" id="113562"/>
    <lineage>
        <taxon>Bacteria</taxon>
        <taxon>Bacillati</taxon>
        <taxon>Actinomycetota</taxon>
        <taxon>Actinomycetes</taxon>
        <taxon>Micromonosporales</taxon>
        <taxon>Micromonosporaceae</taxon>
        <taxon>Actinoplanes</taxon>
    </lineage>
</organism>
<dbReference type="OrthoDB" id="3647401at2"/>
<dbReference type="Pfam" id="PF01494">
    <property type="entry name" value="FAD_binding_3"/>
    <property type="match status" value="1"/>
</dbReference>
<dbReference type="InterPro" id="IPR015813">
    <property type="entry name" value="Pyrv/PenolPyrv_kinase-like_dom"/>
</dbReference>
<dbReference type="InterPro" id="IPR040442">
    <property type="entry name" value="Pyrv_kinase-like_dom_sf"/>
</dbReference>
<feature type="domain" description="FAD-binding" evidence="1">
    <location>
        <begin position="10"/>
        <end position="349"/>
    </location>
</feature>
<dbReference type="GO" id="GO:0016833">
    <property type="term" value="F:oxo-acid-lyase activity"/>
    <property type="evidence" value="ECO:0007669"/>
    <property type="project" value="UniProtKB-ARBA"/>
</dbReference>
<name>A0A1H1ZSZ9_9ACTN</name>
<dbReference type="SUPFAM" id="SSF51905">
    <property type="entry name" value="FAD/NAD(P)-binding domain"/>
    <property type="match status" value="1"/>
</dbReference>
<dbReference type="CDD" id="cd00377">
    <property type="entry name" value="ICL_PEPM"/>
    <property type="match status" value="1"/>
</dbReference>
<evidence type="ECO:0000259" key="1">
    <source>
        <dbReference type="Pfam" id="PF01494"/>
    </source>
</evidence>
<accession>A0A1H1ZSZ9</accession>
<dbReference type="EMBL" id="LT629758">
    <property type="protein sequence ID" value="SDT36532.1"/>
    <property type="molecule type" value="Genomic_DNA"/>
</dbReference>
<dbReference type="SUPFAM" id="SSF51621">
    <property type="entry name" value="Phosphoenolpyruvate/pyruvate domain"/>
    <property type="match status" value="1"/>
</dbReference>
<keyword evidence="2" id="KW-0456">Lyase</keyword>
<dbReference type="STRING" id="113562.SAMN04489716_3469"/>
<protein>
    <submittedName>
        <fullName evidence="2">2-Methylisocitrate lyase, PEP mutase family</fullName>
    </submittedName>
</protein>
<dbReference type="Gene3D" id="3.20.20.60">
    <property type="entry name" value="Phosphoenolpyruvate-binding domains"/>
    <property type="match status" value="1"/>
</dbReference>
<dbReference type="PANTHER" id="PTHR42905">
    <property type="entry name" value="PHOSPHOENOLPYRUVATE CARBOXYLASE"/>
    <property type="match status" value="1"/>
</dbReference>
<dbReference type="Proteomes" id="UP000198688">
    <property type="component" value="Chromosome I"/>
</dbReference>
<dbReference type="InterPro" id="IPR036188">
    <property type="entry name" value="FAD/NAD-bd_sf"/>
</dbReference>
<dbReference type="InterPro" id="IPR002938">
    <property type="entry name" value="FAD-bd"/>
</dbReference>
<evidence type="ECO:0000313" key="2">
    <source>
        <dbReference type="EMBL" id="SDT36532.1"/>
    </source>
</evidence>
<keyword evidence="3" id="KW-1185">Reference proteome</keyword>
<dbReference type="Gene3D" id="3.50.50.60">
    <property type="entry name" value="FAD/NAD(P)-binding domain"/>
    <property type="match status" value="1"/>
</dbReference>
<dbReference type="RefSeq" id="WP_092545586.1">
    <property type="nucleotide sequence ID" value="NZ_BOMJ01000074.1"/>
</dbReference>
<dbReference type="AlphaFoldDB" id="A0A1H1ZSZ9"/>
<dbReference type="PRINTS" id="PR00420">
    <property type="entry name" value="RNGMNOXGNASE"/>
</dbReference>
<evidence type="ECO:0000313" key="3">
    <source>
        <dbReference type="Proteomes" id="UP000198688"/>
    </source>
</evidence>